<organism evidence="1 2">
    <name type="scientific">Sphingobium yanoikuyae ATCC 51230</name>
    <dbReference type="NCBI Taxonomy" id="883163"/>
    <lineage>
        <taxon>Bacteria</taxon>
        <taxon>Pseudomonadati</taxon>
        <taxon>Pseudomonadota</taxon>
        <taxon>Alphaproteobacteria</taxon>
        <taxon>Sphingomonadales</taxon>
        <taxon>Sphingomonadaceae</taxon>
        <taxon>Sphingobium</taxon>
    </lineage>
</organism>
<comment type="caution">
    <text evidence="1">The sequence shown here is derived from an EMBL/GenBank/DDBJ whole genome shotgun (WGS) entry which is preliminary data.</text>
</comment>
<sequence>MHESITAISENANMEIDGRAGHALGYERNDAPGKVERVEISVEDDCGRTGASRRLINTKTIRCHRRAANHCGRHLYARRVMHGLNQCLNRQWRSEWCVALEVHNEIGFDVGRQHRLCTPLGSVAAIRRGHYDPRTELLRGIPNANIIGGDPNLVDAIYAVRGLPASQQQALRRARHTSQFCKGFPRKSCRPETCRYDDRDSAILTREFLAPDYAQHSGNPMTQDIVNVNKPDHLPADQVRQHKQRGDPGLRHSTKGIARQSAGYKGARLTAHCHDRGGIILYRTGHGHDRTFLFLGQHHTSIIAMRHANRSARPSS</sequence>
<dbReference type="Proteomes" id="UP000009887">
    <property type="component" value="Unassembled WGS sequence"/>
</dbReference>
<proteinExistence type="predicted"/>
<dbReference type="HOGENOM" id="CLU_879716_0_0_5"/>
<keyword evidence="2" id="KW-1185">Reference proteome</keyword>
<evidence type="ECO:0000313" key="1">
    <source>
        <dbReference type="EMBL" id="EKU73373.1"/>
    </source>
</evidence>
<name>K9CNE5_SPHYA</name>
<reference evidence="1 2" key="1">
    <citation type="submission" date="2012-09" db="EMBL/GenBank/DDBJ databases">
        <title>The Genome Sequence of Sphingobium yanoikuyae ATCC 51230.</title>
        <authorList>
            <consortium name="The Broad Institute Genome Sequencing Platform"/>
            <person name="Earl A."/>
            <person name="Ward D."/>
            <person name="Feldgarden M."/>
            <person name="Gevers D."/>
            <person name="Huys G."/>
            <person name="Walker B."/>
            <person name="Young S.K."/>
            <person name="Zeng Q."/>
            <person name="Gargeya S."/>
            <person name="Fitzgerald M."/>
            <person name="Haas B."/>
            <person name="Abouelleil A."/>
            <person name="Alvarado L."/>
            <person name="Arachchi H.M."/>
            <person name="Berlin A.M."/>
            <person name="Chapman S.B."/>
            <person name="Goldberg J."/>
            <person name="Griggs A."/>
            <person name="Gujja S."/>
            <person name="Hansen M."/>
            <person name="Howarth C."/>
            <person name="Imamovic A."/>
            <person name="Larimer J."/>
            <person name="McCowen C."/>
            <person name="Montmayeur A."/>
            <person name="Murphy C."/>
            <person name="Neiman D."/>
            <person name="Pearson M."/>
            <person name="Priest M."/>
            <person name="Roberts A."/>
            <person name="Saif S."/>
            <person name="Shea T."/>
            <person name="Sisk P."/>
            <person name="Sykes S."/>
            <person name="Wortman J."/>
            <person name="Nusbaum C."/>
            <person name="Birren B."/>
        </authorList>
    </citation>
    <scope>NUCLEOTIDE SEQUENCE [LARGE SCALE GENOMIC DNA]</scope>
    <source>
        <strain evidence="1 2">ATCC 51230</strain>
    </source>
</reference>
<protein>
    <submittedName>
        <fullName evidence="1">Uncharacterized protein</fullName>
    </submittedName>
</protein>
<gene>
    <name evidence="1" type="ORF">HMPREF9718_03842</name>
</gene>
<dbReference type="AlphaFoldDB" id="K9CNE5"/>
<dbReference type="EMBL" id="AGZU01000015">
    <property type="protein sequence ID" value="EKU73373.1"/>
    <property type="molecule type" value="Genomic_DNA"/>
</dbReference>
<evidence type="ECO:0000313" key="2">
    <source>
        <dbReference type="Proteomes" id="UP000009887"/>
    </source>
</evidence>
<accession>K9CNE5</accession>